<comment type="subcellular location">
    <subcellularLocation>
        <location evidence="1">Nucleus</location>
    </subcellularLocation>
</comment>
<dbReference type="SMART" id="SM00855">
    <property type="entry name" value="PGAM"/>
    <property type="match status" value="1"/>
</dbReference>
<evidence type="ECO:0008006" key="5">
    <source>
        <dbReference type="Google" id="ProtNLM"/>
    </source>
</evidence>
<dbReference type="Proteomes" id="UP000191285">
    <property type="component" value="Unassembled WGS sequence"/>
</dbReference>
<dbReference type="InterPro" id="IPR029033">
    <property type="entry name" value="His_PPase_superfam"/>
</dbReference>
<protein>
    <recommendedName>
        <fullName evidence="5">Transcription factor domain-containing protein</fullName>
    </recommendedName>
</protein>
<comment type="caution">
    <text evidence="3">The sequence shown here is derived from an EMBL/GenBank/DDBJ whole genome shotgun (WGS) entry which is preliminary data.</text>
</comment>
<sequence length="677" mass="78117">MPPKVHLIRHAQGYHNLGPECWNLAGPLLTEQGKQQCLRLVENFPPEAKIELIVVSPMRRAKYTAIETFGSFLSDDRRRAIIALPLLQETTDFPCDIGSSLKDLQAEVQDNKLPVDLALVDENWKSGKYEPTFSKLRDRAEEARCWLKMRPEKEIAVVTHGSFLHFLTNDWEDSNIYEGTGWANAECRSYEFILEDNELNNMESASMKETMESRSRRGIFSPPLTPDCQNDLSYGIILRWGQGVASRGRLTGQQLPLRTSGNVSPDDTRAHTQNEELQTSIPNHLNPFGPHTPSMALELVHHYEQNVAGKLAWVDGPRNPWRQVIIPLAWSCPTIFDTILSLSSEDLARRYEDDSQRRLDLQVTSLRFRNKALSLLAKHISSIREGHLLTPRDDRLNEARFALASTLILYNVELIGAEAVKWRMHLKGARVLHQWLEQSFSPVTPLSEIDKFLLYEHYYSSVFADLTIFDTVNEPPKDSLHILGDVAVFGDFVREIQLVTKLERAKYDQNIPITSHQITEILHRVELAKDSMISFGQQFYFWSERAQQDFQHLIFIFYHAIQMYTHRAISDDPFAETYIFVSRGFIVEHLDHLSDKRGFAHDLVWPLFILGTENRDDKNTQHMVSAEMESVMRISGDLDRRKVLSFLQHYWSADITRPVTWIQFMRDYIPGNNMLIL</sequence>
<evidence type="ECO:0000256" key="1">
    <source>
        <dbReference type="ARBA" id="ARBA00004123"/>
    </source>
</evidence>
<proteinExistence type="predicted"/>
<dbReference type="InterPro" id="IPR013078">
    <property type="entry name" value="His_Pase_superF_clade-1"/>
</dbReference>
<dbReference type="GO" id="GO:0005634">
    <property type="term" value="C:nucleus"/>
    <property type="evidence" value="ECO:0007669"/>
    <property type="project" value="UniProtKB-SubCell"/>
</dbReference>
<name>A0A1V6SZ79_9EURO</name>
<dbReference type="CDD" id="cd07067">
    <property type="entry name" value="HP_PGM_like"/>
    <property type="match status" value="1"/>
</dbReference>
<dbReference type="Pfam" id="PF11951">
    <property type="entry name" value="Fungal_trans_2"/>
    <property type="match status" value="1"/>
</dbReference>
<evidence type="ECO:0000313" key="3">
    <source>
        <dbReference type="EMBL" id="OQE19388.1"/>
    </source>
</evidence>
<dbReference type="EMBL" id="MLKD01000015">
    <property type="protein sequence ID" value="OQE19388.1"/>
    <property type="molecule type" value="Genomic_DNA"/>
</dbReference>
<evidence type="ECO:0000313" key="4">
    <source>
        <dbReference type="Proteomes" id="UP000191285"/>
    </source>
</evidence>
<dbReference type="SUPFAM" id="SSF53254">
    <property type="entry name" value="Phosphoglycerate mutase-like"/>
    <property type="match status" value="1"/>
</dbReference>
<organism evidence="3 4">
    <name type="scientific">Penicillium steckii</name>
    <dbReference type="NCBI Taxonomy" id="303698"/>
    <lineage>
        <taxon>Eukaryota</taxon>
        <taxon>Fungi</taxon>
        <taxon>Dikarya</taxon>
        <taxon>Ascomycota</taxon>
        <taxon>Pezizomycotina</taxon>
        <taxon>Eurotiomycetes</taxon>
        <taxon>Eurotiomycetidae</taxon>
        <taxon>Eurotiales</taxon>
        <taxon>Aspergillaceae</taxon>
        <taxon>Penicillium</taxon>
    </lineage>
</organism>
<accession>A0A1V6SZ79</accession>
<dbReference type="PANTHER" id="PTHR37534:SF46">
    <property type="entry name" value="ZN(II)2CYS6 TRANSCRIPTION FACTOR (EUROFUNG)"/>
    <property type="match status" value="1"/>
</dbReference>
<dbReference type="Pfam" id="PF00300">
    <property type="entry name" value="His_Phos_1"/>
    <property type="match status" value="1"/>
</dbReference>
<dbReference type="AlphaFoldDB" id="A0A1V6SZ79"/>
<keyword evidence="4" id="KW-1185">Reference proteome</keyword>
<dbReference type="Gene3D" id="3.40.50.1240">
    <property type="entry name" value="Phosphoglycerate mutase-like"/>
    <property type="match status" value="1"/>
</dbReference>
<gene>
    <name evidence="3" type="ORF">PENSTE_c015G07349</name>
</gene>
<dbReference type="OrthoDB" id="3251668at2759"/>
<dbReference type="InterPro" id="IPR021858">
    <property type="entry name" value="Fun_TF"/>
</dbReference>
<dbReference type="PANTHER" id="PTHR37534">
    <property type="entry name" value="TRANSCRIPTIONAL ACTIVATOR PROTEIN UGA3"/>
    <property type="match status" value="1"/>
</dbReference>
<keyword evidence="2" id="KW-0539">Nucleus</keyword>
<evidence type="ECO:0000256" key="2">
    <source>
        <dbReference type="ARBA" id="ARBA00023242"/>
    </source>
</evidence>
<reference evidence="4" key="1">
    <citation type="journal article" date="2017" name="Nat. Microbiol.">
        <title>Global analysis of biosynthetic gene clusters reveals vast potential of secondary metabolite production in Penicillium species.</title>
        <authorList>
            <person name="Nielsen J.C."/>
            <person name="Grijseels S."/>
            <person name="Prigent S."/>
            <person name="Ji B."/>
            <person name="Dainat J."/>
            <person name="Nielsen K.F."/>
            <person name="Frisvad J.C."/>
            <person name="Workman M."/>
            <person name="Nielsen J."/>
        </authorList>
    </citation>
    <scope>NUCLEOTIDE SEQUENCE [LARGE SCALE GENOMIC DNA]</scope>
    <source>
        <strain evidence="4">IBT 24891</strain>
    </source>
</reference>